<dbReference type="SUPFAM" id="SSF57903">
    <property type="entry name" value="FYVE/PHD zinc finger"/>
    <property type="match status" value="1"/>
</dbReference>
<dbReference type="InterPro" id="IPR036885">
    <property type="entry name" value="SWIB_MDM2_dom_sf"/>
</dbReference>
<dbReference type="InterPro" id="IPR013083">
    <property type="entry name" value="Znf_RING/FYVE/PHD"/>
</dbReference>
<dbReference type="InterPro" id="IPR004343">
    <property type="entry name" value="Plus-3_dom"/>
</dbReference>
<evidence type="ECO:0000256" key="3">
    <source>
        <dbReference type="ARBA" id="ARBA00022833"/>
    </source>
</evidence>
<dbReference type="PROSITE" id="PS51925">
    <property type="entry name" value="SWIB_MDM2"/>
    <property type="match status" value="1"/>
</dbReference>
<dbReference type="AlphaFoldDB" id="A0ABD3BUA7"/>
<dbReference type="InterPro" id="IPR045894">
    <property type="entry name" value="At5g08430-like"/>
</dbReference>
<sequence length="636" mass="73603">MRGKGKEEDLINKEENSEDWCFICKDGGELRICDYKQCLKSYHPSCLRKDESFLESEAKWDCARHRCSICRKSSHLHCYTCTSSVCRYCLSTAKIVQVKGQYGFCKRCLKLALLIEEKRDYDSDGDKVDFTDRETFEGLHMEYYMIIKEDEGFEVEDIYAAKERARAKKSHEGEAKSSSEDFEEEETEEEEESLSDYSDLEVQKKKSKRSHKRSNGRKPVKLTQAKSRKKEFIGWASRALVEFLGSIGKSTDEKLSQHEVTSIVNDYVKEKKLMNPEKKRFIMCDTRLRSLFSKKMINKSRIHDLLEDHFAENHEESEDEDNVGSDSDEENLGTPNPCKRPRKTGAEKNSEKKDSENNMPLKSRFASIVVENLKLVYLGRGVLKEMLKEADTFEEKVTGCFVRVKSDPYDRRWKLHQLVQVKGVKVTSVDENNTEIVLLLSGIPNEIRIPLVSDEGITEEEVEDLRKKVLAGEIERPTVEYLQQKVNDVHKDMTNLAIHKELKLLQNLIERANEKGWRHVYEPQQGPTTPDSELKHGKAKEFEESKVEVIPIPSDDDEEDGKACRRVPTNDEDELENETWCMRGPDGVLHKSVPLCVLRRWKECCPYAKFKVWRKDQREEDAIPLSEALIIAASKK</sequence>
<gene>
    <name evidence="7" type="ORF">CASFOL_035706</name>
</gene>
<dbReference type="InterPro" id="IPR003121">
    <property type="entry name" value="SWIB_MDM2_domain"/>
</dbReference>
<keyword evidence="1" id="KW-0479">Metal-binding</keyword>
<reference evidence="8" key="1">
    <citation type="journal article" date="2024" name="IScience">
        <title>Strigolactones Initiate the Formation of Haustorium-like Structures in Castilleja.</title>
        <authorList>
            <person name="Buerger M."/>
            <person name="Peterson D."/>
            <person name="Chory J."/>
        </authorList>
    </citation>
    <scope>NUCLEOTIDE SEQUENCE [LARGE SCALE GENOMIC DNA]</scope>
</reference>
<dbReference type="InterPro" id="IPR058668">
    <property type="entry name" value="NERD_dom"/>
</dbReference>
<protein>
    <submittedName>
        <fullName evidence="7">Uncharacterized protein</fullName>
    </submittedName>
</protein>
<feature type="region of interest" description="Disordered" evidence="4">
    <location>
        <begin position="313"/>
        <end position="358"/>
    </location>
</feature>
<dbReference type="CDD" id="cd10567">
    <property type="entry name" value="SWIB-MDM2_like"/>
    <property type="match status" value="1"/>
</dbReference>
<feature type="compositionally biased region" description="Basic and acidic residues" evidence="4">
    <location>
        <begin position="166"/>
        <end position="179"/>
    </location>
</feature>
<proteinExistence type="predicted"/>
<comment type="caution">
    <text evidence="7">The sequence shown here is derived from an EMBL/GenBank/DDBJ whole genome shotgun (WGS) entry which is preliminary data.</text>
</comment>
<dbReference type="SMART" id="SM00719">
    <property type="entry name" value="Plus3"/>
    <property type="match status" value="1"/>
</dbReference>
<dbReference type="SUPFAM" id="SSF159042">
    <property type="entry name" value="Plus3-like"/>
    <property type="match status" value="1"/>
</dbReference>
<feature type="domain" description="DM2" evidence="6">
    <location>
        <begin position="229"/>
        <end position="312"/>
    </location>
</feature>
<keyword evidence="8" id="KW-1185">Reference proteome</keyword>
<feature type="compositionally biased region" description="Acidic residues" evidence="4">
    <location>
        <begin position="180"/>
        <end position="194"/>
    </location>
</feature>
<name>A0ABD3BUA7_9LAMI</name>
<feature type="region of interest" description="Disordered" evidence="4">
    <location>
        <begin position="166"/>
        <end position="225"/>
    </location>
</feature>
<dbReference type="Gene3D" id="3.30.40.10">
    <property type="entry name" value="Zinc/RING finger domain, C3HC4 (zinc finger)"/>
    <property type="match status" value="1"/>
</dbReference>
<evidence type="ECO:0000313" key="7">
    <source>
        <dbReference type="EMBL" id="KAL3620794.1"/>
    </source>
</evidence>
<dbReference type="Pfam" id="PF02201">
    <property type="entry name" value="SWIB"/>
    <property type="match status" value="1"/>
</dbReference>
<dbReference type="InterPro" id="IPR036128">
    <property type="entry name" value="Plus3-like_sf"/>
</dbReference>
<dbReference type="PROSITE" id="PS51360">
    <property type="entry name" value="PLUS3"/>
    <property type="match status" value="1"/>
</dbReference>
<evidence type="ECO:0000256" key="1">
    <source>
        <dbReference type="ARBA" id="ARBA00022723"/>
    </source>
</evidence>
<dbReference type="Gene3D" id="3.90.70.200">
    <property type="entry name" value="Plus-3 domain"/>
    <property type="match status" value="1"/>
</dbReference>
<evidence type="ECO:0000313" key="8">
    <source>
        <dbReference type="Proteomes" id="UP001632038"/>
    </source>
</evidence>
<evidence type="ECO:0000259" key="5">
    <source>
        <dbReference type="PROSITE" id="PS51360"/>
    </source>
</evidence>
<organism evidence="7 8">
    <name type="scientific">Castilleja foliolosa</name>
    <dbReference type="NCBI Taxonomy" id="1961234"/>
    <lineage>
        <taxon>Eukaryota</taxon>
        <taxon>Viridiplantae</taxon>
        <taxon>Streptophyta</taxon>
        <taxon>Embryophyta</taxon>
        <taxon>Tracheophyta</taxon>
        <taxon>Spermatophyta</taxon>
        <taxon>Magnoliopsida</taxon>
        <taxon>eudicotyledons</taxon>
        <taxon>Gunneridae</taxon>
        <taxon>Pentapetalae</taxon>
        <taxon>asterids</taxon>
        <taxon>lamiids</taxon>
        <taxon>Lamiales</taxon>
        <taxon>Orobanchaceae</taxon>
        <taxon>Pedicularideae</taxon>
        <taxon>Castillejinae</taxon>
        <taxon>Castilleja</taxon>
    </lineage>
</organism>
<dbReference type="CDD" id="cd15568">
    <property type="entry name" value="PHD5_NSD"/>
    <property type="match status" value="1"/>
</dbReference>
<feature type="compositionally biased region" description="Basic residues" evidence="4">
    <location>
        <begin position="205"/>
        <end position="220"/>
    </location>
</feature>
<feature type="compositionally biased region" description="Acidic residues" evidence="4">
    <location>
        <begin position="315"/>
        <end position="331"/>
    </location>
</feature>
<dbReference type="Pfam" id="PF22908">
    <property type="entry name" value="PHD_NSD"/>
    <property type="match status" value="1"/>
</dbReference>
<dbReference type="SMART" id="SM00249">
    <property type="entry name" value="PHD"/>
    <property type="match status" value="1"/>
</dbReference>
<evidence type="ECO:0000259" key="6">
    <source>
        <dbReference type="PROSITE" id="PS51925"/>
    </source>
</evidence>
<feature type="compositionally biased region" description="Basic and acidic residues" evidence="4">
    <location>
        <begin position="344"/>
        <end position="356"/>
    </location>
</feature>
<keyword evidence="3" id="KW-0862">Zinc</keyword>
<evidence type="ECO:0000256" key="2">
    <source>
        <dbReference type="ARBA" id="ARBA00022771"/>
    </source>
</evidence>
<dbReference type="Gene3D" id="1.10.245.10">
    <property type="entry name" value="SWIB/MDM2 domain"/>
    <property type="match status" value="1"/>
</dbReference>
<evidence type="ECO:0000256" key="4">
    <source>
        <dbReference type="SAM" id="MobiDB-lite"/>
    </source>
</evidence>
<dbReference type="GO" id="GO:0008270">
    <property type="term" value="F:zinc ion binding"/>
    <property type="evidence" value="ECO:0007669"/>
    <property type="project" value="UniProtKB-KW"/>
</dbReference>
<dbReference type="InterPro" id="IPR001965">
    <property type="entry name" value="Znf_PHD"/>
</dbReference>
<accession>A0ABD3BUA7</accession>
<keyword evidence="2" id="KW-0863">Zinc-finger</keyword>
<feature type="domain" description="Plus3" evidence="5">
    <location>
        <begin position="367"/>
        <end position="494"/>
    </location>
</feature>
<dbReference type="InterPro" id="IPR055198">
    <property type="entry name" value="NSD_PHD"/>
</dbReference>
<dbReference type="SUPFAM" id="SSF47592">
    <property type="entry name" value="SWIB/MDM2 domain"/>
    <property type="match status" value="1"/>
</dbReference>
<dbReference type="Pfam" id="PF25980">
    <property type="entry name" value="NERD_plant"/>
    <property type="match status" value="1"/>
</dbReference>
<dbReference type="PANTHER" id="PTHR46851">
    <property type="entry name" value="OS01G0884500 PROTEIN"/>
    <property type="match status" value="1"/>
</dbReference>
<dbReference type="PANTHER" id="PTHR46851:SF22">
    <property type="entry name" value="ZINC ION BINDING _ DNA BINDING PROTEIN"/>
    <property type="match status" value="1"/>
</dbReference>
<dbReference type="EMBL" id="JAVIJP010000066">
    <property type="protein sequence ID" value="KAL3620794.1"/>
    <property type="molecule type" value="Genomic_DNA"/>
</dbReference>
<dbReference type="Proteomes" id="UP001632038">
    <property type="component" value="Unassembled WGS sequence"/>
</dbReference>
<dbReference type="Pfam" id="PF03126">
    <property type="entry name" value="Plus-3"/>
    <property type="match status" value="1"/>
</dbReference>
<dbReference type="InterPro" id="IPR011011">
    <property type="entry name" value="Znf_FYVE_PHD"/>
</dbReference>